<comment type="caution">
    <text evidence="2">The sequence shown here is derived from an EMBL/GenBank/DDBJ whole genome shotgun (WGS) entry which is preliminary data.</text>
</comment>
<evidence type="ECO:0000313" key="2">
    <source>
        <dbReference type="EMBL" id="KAJ1204386.1"/>
    </source>
</evidence>
<dbReference type="AlphaFoldDB" id="A0AAV7VVP3"/>
<name>A0AAV7VVP3_PLEWA</name>
<feature type="region of interest" description="Disordered" evidence="1">
    <location>
        <begin position="183"/>
        <end position="221"/>
    </location>
</feature>
<keyword evidence="3" id="KW-1185">Reference proteome</keyword>
<dbReference type="EMBL" id="JANPWB010000003">
    <property type="protein sequence ID" value="KAJ1204386.1"/>
    <property type="molecule type" value="Genomic_DNA"/>
</dbReference>
<evidence type="ECO:0000256" key="1">
    <source>
        <dbReference type="SAM" id="MobiDB-lite"/>
    </source>
</evidence>
<gene>
    <name evidence="2" type="ORF">NDU88_008164</name>
</gene>
<protein>
    <submittedName>
        <fullName evidence="2">Uncharacterized protein</fullName>
    </submittedName>
</protein>
<evidence type="ECO:0000313" key="3">
    <source>
        <dbReference type="Proteomes" id="UP001066276"/>
    </source>
</evidence>
<feature type="compositionally biased region" description="Low complexity" evidence="1">
    <location>
        <begin position="1"/>
        <end position="21"/>
    </location>
</feature>
<accession>A0AAV7VVP3</accession>
<dbReference type="Proteomes" id="UP001066276">
    <property type="component" value="Chromosome 2_1"/>
</dbReference>
<sequence length="236" mass="25193">MISFQAPRVRPSASSSSLQLGVRGGRVPFSSDSRTAPPGSHRSSGHDQCPTLRRHSLRPSHPSARQVGPGWIGRNVQYTSLGGTLAVWVPWRSCGFSQWRIQWGTGGTRGEPMRREQVRPEAPYKGCDIAHASQDIQWAPGPGFFSACLRDSLILRAGPAAGPRSPHAAARSSQVLLRVARQGPAGTELTPRGGGHPQRRDSRSRATRSLQSGGVPAGAPGVRASHALILQSSAHF</sequence>
<feature type="region of interest" description="Disordered" evidence="1">
    <location>
        <begin position="1"/>
        <end position="68"/>
    </location>
</feature>
<organism evidence="2 3">
    <name type="scientific">Pleurodeles waltl</name>
    <name type="common">Iberian ribbed newt</name>
    <dbReference type="NCBI Taxonomy" id="8319"/>
    <lineage>
        <taxon>Eukaryota</taxon>
        <taxon>Metazoa</taxon>
        <taxon>Chordata</taxon>
        <taxon>Craniata</taxon>
        <taxon>Vertebrata</taxon>
        <taxon>Euteleostomi</taxon>
        <taxon>Amphibia</taxon>
        <taxon>Batrachia</taxon>
        <taxon>Caudata</taxon>
        <taxon>Salamandroidea</taxon>
        <taxon>Salamandridae</taxon>
        <taxon>Pleurodelinae</taxon>
        <taxon>Pleurodeles</taxon>
    </lineage>
</organism>
<reference evidence="2" key="1">
    <citation type="journal article" date="2022" name="bioRxiv">
        <title>Sequencing and chromosome-scale assembly of the giantPleurodeles waltlgenome.</title>
        <authorList>
            <person name="Brown T."/>
            <person name="Elewa A."/>
            <person name="Iarovenko S."/>
            <person name="Subramanian E."/>
            <person name="Araus A.J."/>
            <person name="Petzold A."/>
            <person name="Susuki M."/>
            <person name="Suzuki K.-i.T."/>
            <person name="Hayashi T."/>
            <person name="Toyoda A."/>
            <person name="Oliveira C."/>
            <person name="Osipova E."/>
            <person name="Leigh N.D."/>
            <person name="Simon A."/>
            <person name="Yun M.H."/>
        </authorList>
    </citation>
    <scope>NUCLEOTIDE SEQUENCE</scope>
    <source>
        <strain evidence="2">20211129_DDA</strain>
        <tissue evidence="2">Liver</tissue>
    </source>
</reference>
<proteinExistence type="predicted"/>